<protein>
    <submittedName>
        <fullName evidence="1">Uncharacterized protein</fullName>
    </submittedName>
</protein>
<sequence>MNTSFDNLVIPLRFDGKPEEDIPLVAFLFSRSGKLLEKTAVRGEAVEFKTAGANPRLYKVLVAPAGDKAIDDIATIAELERFKPFEVVLDFNREGLLNPVLIPRDYPLLWLRRSCRVRGRVIKNFSLGTLTQDRGICHARVHICEVDRIRWWIQKIPDRIIAKIPEIVIRPEWPFPIPEPEPFDPIGPVATELNPQPLPPRFQFDAVSEFPVRSSALAALQKTAVNDSSNLRAAPEALSAAQSVLLSSPKILSQLNSGKVAAIRQALIENFALFHPYFCHVSWLWPYFYRYDQVALAYTDLNGAFDVTFHYWNDGDKPDLYFWVEYLINGVWTTVYKPSVPCNTYWDYLCGSSVTIRVTDPRVRWECNDVIDGDIVWIKTIGSSASVNHIKQADQYSVIQGKLFNHVGLTDVFMTGGSSALDNYRRPFGGTLNFVVQFGSGLPANGMYYYRWSYRQLRNADLSNSPAIALMSLHKGQALHKAYTYEYFDALNHKHFGQNTFKLGPVSLNGQDDLYIIPPAFPASNPVNAPELSPLWDQNTITASVDSTQFADGLYEFVLELFDVNGNKLAVIPKHIFQVPHYTSFAPSIDAPDEYLLVNGANADGFTMSARVDNQRCEATIYKIKVNGSEVSSDCCGFVPYPPNANIEVAFRAYHPHNFATFSFVVKKGTCNDALQQGFTNASGMVIGNADNYTRDSNSIYREGFSPAQLLGVCVAGGKAAFAEHVYVTALATNGYDRLSYLDASDLAAFALEPL</sequence>
<evidence type="ECO:0000313" key="1">
    <source>
        <dbReference type="EMBL" id="MDR7090324.1"/>
    </source>
</evidence>
<dbReference type="EMBL" id="JAVDVX010000004">
    <property type="protein sequence ID" value="MDR7090324.1"/>
    <property type="molecule type" value="Genomic_DNA"/>
</dbReference>
<proteinExistence type="predicted"/>
<accession>A0ABU1UYR2</accession>
<reference evidence="1 2" key="1">
    <citation type="submission" date="2023-07" db="EMBL/GenBank/DDBJ databases">
        <title>Sorghum-associated microbial communities from plants grown in Nebraska, USA.</title>
        <authorList>
            <person name="Schachtman D."/>
        </authorList>
    </citation>
    <scope>NUCLEOTIDE SEQUENCE [LARGE SCALE GENOMIC DNA]</scope>
    <source>
        <strain evidence="1 2">BE190</strain>
    </source>
</reference>
<organism evidence="1 2">
    <name type="scientific">Cellvibrio fibrivorans</name>
    <dbReference type="NCBI Taxonomy" id="126350"/>
    <lineage>
        <taxon>Bacteria</taxon>
        <taxon>Pseudomonadati</taxon>
        <taxon>Pseudomonadota</taxon>
        <taxon>Gammaproteobacteria</taxon>
        <taxon>Cellvibrionales</taxon>
        <taxon>Cellvibrionaceae</taxon>
        <taxon>Cellvibrio</taxon>
    </lineage>
</organism>
<gene>
    <name evidence="1" type="ORF">J2X05_002348</name>
</gene>
<comment type="caution">
    <text evidence="1">The sequence shown here is derived from an EMBL/GenBank/DDBJ whole genome shotgun (WGS) entry which is preliminary data.</text>
</comment>
<evidence type="ECO:0000313" key="2">
    <source>
        <dbReference type="Proteomes" id="UP001253595"/>
    </source>
</evidence>
<dbReference type="Proteomes" id="UP001253595">
    <property type="component" value="Unassembled WGS sequence"/>
</dbReference>
<keyword evidence="2" id="KW-1185">Reference proteome</keyword>
<name>A0ABU1UYR2_9GAMM</name>
<dbReference type="RefSeq" id="WP_310072569.1">
    <property type="nucleotide sequence ID" value="NZ_JAVDVX010000004.1"/>
</dbReference>